<feature type="domain" description="Glycosyltransferase 2-like" evidence="1">
    <location>
        <begin position="9"/>
        <end position="177"/>
    </location>
</feature>
<reference evidence="3" key="1">
    <citation type="journal article" date="2019" name="Int. J. Syst. Evol. Microbiol.">
        <title>The Global Catalogue of Microorganisms (GCM) 10K type strain sequencing project: providing services to taxonomists for standard genome sequencing and annotation.</title>
        <authorList>
            <consortium name="The Broad Institute Genomics Platform"/>
            <consortium name="The Broad Institute Genome Sequencing Center for Infectious Disease"/>
            <person name="Wu L."/>
            <person name="Ma J."/>
        </authorList>
    </citation>
    <scope>NUCLEOTIDE SEQUENCE [LARGE SCALE GENOMIC DNA]</scope>
    <source>
        <strain evidence="3">KCTC 42662</strain>
    </source>
</reference>
<gene>
    <name evidence="2" type="ORF">ACFSR5_14390</name>
</gene>
<organism evidence="2 3">
    <name type="scientific">Sphingobacterium suaedae</name>
    <dbReference type="NCBI Taxonomy" id="1686402"/>
    <lineage>
        <taxon>Bacteria</taxon>
        <taxon>Pseudomonadati</taxon>
        <taxon>Bacteroidota</taxon>
        <taxon>Sphingobacteriia</taxon>
        <taxon>Sphingobacteriales</taxon>
        <taxon>Sphingobacteriaceae</taxon>
        <taxon>Sphingobacterium</taxon>
    </lineage>
</organism>
<proteinExistence type="predicted"/>
<comment type="caution">
    <text evidence="2">The sequence shown here is derived from an EMBL/GenBank/DDBJ whole genome shotgun (WGS) entry which is preliminary data.</text>
</comment>
<dbReference type="SUPFAM" id="SSF53448">
    <property type="entry name" value="Nucleotide-diphospho-sugar transferases"/>
    <property type="match status" value="1"/>
</dbReference>
<dbReference type="InterPro" id="IPR029044">
    <property type="entry name" value="Nucleotide-diphossugar_trans"/>
</dbReference>
<accession>A0ABW5KIM1</accession>
<dbReference type="RefSeq" id="WP_380905002.1">
    <property type="nucleotide sequence ID" value="NZ_JBHUEG010000005.1"/>
</dbReference>
<evidence type="ECO:0000313" key="3">
    <source>
        <dbReference type="Proteomes" id="UP001597545"/>
    </source>
</evidence>
<protein>
    <submittedName>
        <fullName evidence="2">Glycosyltransferase family 2 protein</fullName>
    </submittedName>
</protein>
<dbReference type="EMBL" id="JBHULR010000006">
    <property type="protein sequence ID" value="MFD2548837.1"/>
    <property type="molecule type" value="Genomic_DNA"/>
</dbReference>
<dbReference type="CDD" id="cd00761">
    <property type="entry name" value="Glyco_tranf_GTA_type"/>
    <property type="match status" value="1"/>
</dbReference>
<dbReference type="PANTHER" id="PTHR43685">
    <property type="entry name" value="GLYCOSYLTRANSFERASE"/>
    <property type="match status" value="1"/>
</dbReference>
<sequence>MEEIKGLVSIIVPNYNHAPYLRQRLDSIFSQTYTNFEVIILDDCSTDHSREIISSYTKHPKISRIVFNEENTGSPFKQWRKGIELAKGEFVWIAESDDWCEPTLLATLLTEMLNKEEIAISYCQSYCVLQNEIRWHSSHPQLIEVVDSFLFIKQYLTPNPAIFNASMAIWRKKNFEKVSLDFLEFRFSGDWLFWIELAKTGKVCISGKLLNYFRKHGNDVSTGSYQTGLNFVEGLTILKRSADQGLISREEYRIAIKKNVKEYWPIKSGFKKNRQLEIENMFQIPPSSKTFYVKCIAASIWKSMKSK</sequence>
<evidence type="ECO:0000259" key="1">
    <source>
        <dbReference type="Pfam" id="PF00535"/>
    </source>
</evidence>
<dbReference type="Pfam" id="PF00535">
    <property type="entry name" value="Glycos_transf_2"/>
    <property type="match status" value="1"/>
</dbReference>
<name>A0ABW5KIM1_9SPHI</name>
<dbReference type="PANTHER" id="PTHR43685:SF11">
    <property type="entry name" value="GLYCOSYLTRANSFERASE TAGX-RELATED"/>
    <property type="match status" value="1"/>
</dbReference>
<dbReference type="InterPro" id="IPR050834">
    <property type="entry name" value="Glycosyltransf_2"/>
</dbReference>
<dbReference type="InterPro" id="IPR001173">
    <property type="entry name" value="Glyco_trans_2-like"/>
</dbReference>
<keyword evidence="3" id="KW-1185">Reference proteome</keyword>
<dbReference type="Proteomes" id="UP001597545">
    <property type="component" value="Unassembled WGS sequence"/>
</dbReference>
<dbReference type="Gene3D" id="3.90.550.10">
    <property type="entry name" value="Spore Coat Polysaccharide Biosynthesis Protein SpsA, Chain A"/>
    <property type="match status" value="1"/>
</dbReference>
<evidence type="ECO:0000313" key="2">
    <source>
        <dbReference type="EMBL" id="MFD2548837.1"/>
    </source>
</evidence>